<organism evidence="2">
    <name type="scientific">Salmonella enterica subsp. enterica serovar Typhi str. CT18</name>
    <dbReference type="NCBI Taxonomy" id="220341"/>
    <lineage>
        <taxon>Bacteria</taxon>
        <taxon>Pseudomonadati</taxon>
        <taxon>Pseudomonadota</taxon>
        <taxon>Gammaproteobacteria</taxon>
        <taxon>Enterobacterales</taxon>
        <taxon>Enterobacteriaceae</taxon>
        <taxon>Salmonella</taxon>
    </lineage>
</organism>
<evidence type="ECO:0000313" key="3">
    <source>
        <dbReference type="EMBL" id="HAD4263237.1"/>
    </source>
</evidence>
<reference evidence="2" key="1">
    <citation type="journal article" date="2018" name="Genome Biol.">
        <title>SKESA: strategic k-mer extension for scrupulous assemblies.</title>
        <authorList>
            <person name="Souvorov A."/>
            <person name="Agarwala R."/>
            <person name="Lipman D.J."/>
        </authorList>
    </citation>
    <scope>NUCLEOTIDE SEQUENCE</scope>
    <source>
        <strain evidence="2">CT18</strain>
    </source>
</reference>
<gene>
    <name evidence="3" type="ORF">G1T48_23880</name>
    <name evidence="5" type="ORF">G1T78_23435</name>
    <name evidence="4" type="ORF">G1T81_23890</name>
    <name evidence="2" type="ORF">GYJ66_23870</name>
</gene>
<evidence type="ECO:0000256" key="1">
    <source>
        <dbReference type="SAM" id="MobiDB-lite"/>
    </source>
</evidence>
<dbReference type="EMBL" id="DAAOZE010000050">
    <property type="protein sequence ID" value="HAD4436473.1"/>
    <property type="molecule type" value="Genomic_DNA"/>
</dbReference>
<dbReference type="EMBL" id="DAAHPF010000051">
    <property type="protein sequence ID" value="HAB6925727.1"/>
    <property type="molecule type" value="Genomic_DNA"/>
</dbReference>
<evidence type="ECO:0000313" key="5">
    <source>
        <dbReference type="EMBL" id="HAD4436473.1"/>
    </source>
</evidence>
<dbReference type="GO" id="GO:0016740">
    <property type="term" value="F:transferase activity"/>
    <property type="evidence" value="ECO:0007669"/>
    <property type="project" value="UniProtKB-KW"/>
</dbReference>
<accession>A0A6Y6LJZ7</accession>
<sequence length="28" mass="3319">LVTPPPVPGDYLHKEQLTDDEKEWAKRR</sequence>
<dbReference type="AlphaFoldDB" id="A0A6Y6LJZ7"/>
<evidence type="ECO:0000313" key="2">
    <source>
        <dbReference type="EMBL" id="HAB6925727.1"/>
    </source>
</evidence>
<evidence type="ECO:0000313" key="4">
    <source>
        <dbReference type="EMBL" id="HAD4343527.1"/>
    </source>
</evidence>
<feature type="non-terminal residue" evidence="2">
    <location>
        <position position="1"/>
    </location>
</feature>
<keyword evidence="2" id="KW-0808">Transferase</keyword>
<feature type="region of interest" description="Disordered" evidence="1">
    <location>
        <begin position="1"/>
        <end position="28"/>
    </location>
</feature>
<protein>
    <submittedName>
        <fullName evidence="2">Methionyl-tRNA formyltransferase</fullName>
    </submittedName>
</protein>
<dbReference type="EMBL" id="DAAOWV010000050">
    <property type="protein sequence ID" value="HAD4263237.1"/>
    <property type="molecule type" value="Genomic_DNA"/>
</dbReference>
<dbReference type="EMBL" id="DAAOXH010000051">
    <property type="protein sequence ID" value="HAD4343527.1"/>
    <property type="molecule type" value="Genomic_DNA"/>
</dbReference>
<proteinExistence type="predicted"/>
<comment type="caution">
    <text evidence="2">The sequence shown here is derived from an EMBL/GenBank/DDBJ whole genome shotgun (WGS) entry which is preliminary data.</text>
</comment>
<name>A0A6Y6LJZ7_SALTI</name>
<reference evidence="2" key="2">
    <citation type="submission" date="2019-01" db="EMBL/GenBank/DDBJ databases">
        <authorList>
            <consortium name="NCBI Pathogen Detection Project"/>
        </authorList>
    </citation>
    <scope>NUCLEOTIDE SEQUENCE</scope>
    <source>
        <strain evidence="2">CT18</strain>
    </source>
</reference>